<dbReference type="EMBL" id="CADDTS010000033">
    <property type="protein sequence ID" value="CAB1216887.1"/>
    <property type="molecule type" value="Genomic_DNA"/>
</dbReference>
<dbReference type="EC" id="2.6.1.85" evidence="2"/>
<dbReference type="InterPro" id="IPR005802">
    <property type="entry name" value="ADC_synth_comp_1"/>
</dbReference>
<keyword evidence="2" id="KW-0032">Aminotransferase</keyword>
<keyword evidence="2" id="KW-0808">Transferase</keyword>
<feature type="domain" description="Chorismate-utilising enzyme C-terminal" evidence="1">
    <location>
        <begin position="176"/>
        <end position="430"/>
    </location>
</feature>
<organism evidence="2 3">
    <name type="scientific">Acinetobacter bouvetii</name>
    <dbReference type="NCBI Taxonomy" id="202951"/>
    <lineage>
        <taxon>Bacteria</taxon>
        <taxon>Pseudomonadati</taxon>
        <taxon>Pseudomonadota</taxon>
        <taxon>Gammaproteobacteria</taxon>
        <taxon>Moraxellales</taxon>
        <taxon>Moraxellaceae</taxon>
        <taxon>Acinetobacter</taxon>
    </lineage>
</organism>
<dbReference type="NCBIfam" id="TIGR00553">
    <property type="entry name" value="pabB"/>
    <property type="match status" value="1"/>
</dbReference>
<proteinExistence type="predicted"/>
<dbReference type="AlphaFoldDB" id="A0A811GET7"/>
<dbReference type="GO" id="GO:0009396">
    <property type="term" value="P:folic acid-containing compound biosynthetic process"/>
    <property type="evidence" value="ECO:0007669"/>
    <property type="project" value="InterPro"/>
</dbReference>
<evidence type="ECO:0000313" key="2">
    <source>
        <dbReference type="EMBL" id="CAB1216887.1"/>
    </source>
</evidence>
<dbReference type="PRINTS" id="PR00095">
    <property type="entry name" value="ANTSNTHASEI"/>
</dbReference>
<evidence type="ECO:0000313" key="3">
    <source>
        <dbReference type="Proteomes" id="UP000489961"/>
    </source>
</evidence>
<dbReference type="PANTHER" id="PTHR11236:SF50">
    <property type="entry name" value="AMINODEOXYCHORISMATE SYNTHASE COMPONENT 1"/>
    <property type="match status" value="1"/>
</dbReference>
<comment type="caution">
    <text evidence="2">The sequence shown here is derived from an EMBL/GenBank/DDBJ whole genome shotgun (WGS) entry which is preliminary data.</text>
</comment>
<dbReference type="RefSeq" id="WP_174559893.1">
    <property type="nucleotide sequence ID" value="NZ_CADDTS010000033.1"/>
</dbReference>
<dbReference type="InterPro" id="IPR019999">
    <property type="entry name" value="Anth_synth_I-like"/>
</dbReference>
<protein>
    <submittedName>
        <fullName evidence="2">Aminodeoxychorismate synthase component 1</fullName>
        <ecNumber evidence="2">2.6.1.85</ecNumber>
    </submittedName>
</protein>
<gene>
    <name evidence="2" type="primary">pabB</name>
    <name evidence="2" type="ORF">SFB21_2032</name>
</gene>
<dbReference type="PANTHER" id="PTHR11236">
    <property type="entry name" value="AMINOBENZOATE/ANTHRANILATE SYNTHASE"/>
    <property type="match status" value="1"/>
</dbReference>
<dbReference type="Pfam" id="PF00425">
    <property type="entry name" value="Chorismate_bind"/>
    <property type="match status" value="1"/>
</dbReference>
<dbReference type="InterPro" id="IPR005801">
    <property type="entry name" value="ADC_synthase"/>
</dbReference>
<reference evidence="2 3" key="1">
    <citation type="submission" date="2020-02" db="EMBL/GenBank/DDBJ databases">
        <authorList>
            <person name="Chaudhuri R."/>
        </authorList>
    </citation>
    <scope>NUCLEOTIDE SEQUENCE [LARGE SCALE GENOMIC DNA]</scope>
    <source>
        <strain evidence="2">SFB21</strain>
    </source>
</reference>
<sequence length="445" mass="50872">MTKPVIFQKLLTEQQLSPAKILMLLSQLEHIVYLRNVKQPIIAFAASEYMLVQHKKIQNFKRTAFNHYQEKSENIDFNKFLNKQNQQRHADFNGGLIGFISYDDAAQQQVKIKEKNQPTLFLGIYHNFIKLTDQGWMFFSQENEADTIFQAIQNLLSNKPQQTFSLNQACTARWTKQEYFNAFEQVQNYIRAGDCYQINLTQEFTAKAQGRLLDTAEAFWKLTDAPYSGYLKIQDFELLSCSPELFIDFEAHRKIITKPIKGTMPRYADPDLDERSKQTLIHSKKDQAENVMIVDLLRNDLSVYAETGSVQTPKLFAIESFNQVHHMVSEVTATLQEDVNPFDVLMSALPGGSITGAPKIRAMQIIDELEGAPRGAYCGSMGYFNFDGTGSWNILIRSIQKYQNDISLWAGGGITIASDCDAEYQECFDKVAAMLDLLNTWYTPE</sequence>
<accession>A0A811GET7</accession>
<dbReference type="Proteomes" id="UP000489961">
    <property type="component" value="Unassembled WGS sequence"/>
</dbReference>
<dbReference type="Gene3D" id="3.60.120.10">
    <property type="entry name" value="Anthranilate synthase"/>
    <property type="match status" value="1"/>
</dbReference>
<dbReference type="InterPro" id="IPR015890">
    <property type="entry name" value="Chorismate_C"/>
</dbReference>
<evidence type="ECO:0000259" key="1">
    <source>
        <dbReference type="Pfam" id="PF00425"/>
    </source>
</evidence>
<dbReference type="GO" id="GO:0046820">
    <property type="term" value="F:4-amino-4-deoxychorismate synthase activity"/>
    <property type="evidence" value="ECO:0007669"/>
    <property type="project" value="UniProtKB-EC"/>
</dbReference>
<name>A0A811GET7_9GAMM</name>
<dbReference type="GO" id="GO:0000162">
    <property type="term" value="P:L-tryptophan biosynthetic process"/>
    <property type="evidence" value="ECO:0007669"/>
    <property type="project" value="TreeGrafter"/>
</dbReference>
<dbReference type="SUPFAM" id="SSF56322">
    <property type="entry name" value="ADC synthase"/>
    <property type="match status" value="1"/>
</dbReference>